<evidence type="ECO:0008006" key="4">
    <source>
        <dbReference type="Google" id="ProtNLM"/>
    </source>
</evidence>
<reference evidence="2 3" key="1">
    <citation type="submission" date="2024-04" db="EMBL/GenBank/DDBJ databases">
        <title>Phyllosticta paracitricarpa is synonymous to the EU quarantine fungus P. citricarpa based on phylogenomic analyses.</title>
        <authorList>
            <consortium name="Lawrence Berkeley National Laboratory"/>
            <person name="Van Ingen-Buijs V.A."/>
            <person name="Van Westerhoven A.C."/>
            <person name="Haridas S."/>
            <person name="Skiadas P."/>
            <person name="Martin F."/>
            <person name="Groenewald J.Z."/>
            <person name="Crous P.W."/>
            <person name="Seidl M.F."/>
        </authorList>
    </citation>
    <scope>NUCLEOTIDE SEQUENCE [LARGE SCALE GENOMIC DNA]</scope>
    <source>
        <strain evidence="2 3">CBS 122670</strain>
    </source>
</reference>
<evidence type="ECO:0000313" key="2">
    <source>
        <dbReference type="EMBL" id="KAK7546270.1"/>
    </source>
</evidence>
<feature type="region of interest" description="Disordered" evidence="1">
    <location>
        <begin position="171"/>
        <end position="212"/>
    </location>
</feature>
<evidence type="ECO:0000256" key="1">
    <source>
        <dbReference type="SAM" id="MobiDB-lite"/>
    </source>
</evidence>
<feature type="region of interest" description="Disordered" evidence="1">
    <location>
        <begin position="56"/>
        <end position="114"/>
    </location>
</feature>
<organism evidence="2 3">
    <name type="scientific">Phyllosticta citricarpa</name>
    <dbReference type="NCBI Taxonomy" id="55181"/>
    <lineage>
        <taxon>Eukaryota</taxon>
        <taxon>Fungi</taxon>
        <taxon>Dikarya</taxon>
        <taxon>Ascomycota</taxon>
        <taxon>Pezizomycotina</taxon>
        <taxon>Dothideomycetes</taxon>
        <taxon>Dothideomycetes incertae sedis</taxon>
        <taxon>Botryosphaeriales</taxon>
        <taxon>Phyllostictaceae</taxon>
        <taxon>Phyllosticta</taxon>
    </lineage>
</organism>
<name>A0ABR1MD74_9PEZI</name>
<comment type="caution">
    <text evidence="2">The sequence shown here is derived from an EMBL/GenBank/DDBJ whole genome shotgun (WGS) entry which is preliminary data.</text>
</comment>
<dbReference type="Proteomes" id="UP001365128">
    <property type="component" value="Unassembled WGS sequence"/>
</dbReference>
<keyword evidence="3" id="KW-1185">Reference proteome</keyword>
<sequence length="416" mass="45094">MPCPNHNHVWPTSGELMVGHCELQCGFCPAKNFKQSSHLRAHAKIHQREYRQLKVLPGKLGNAGKYETERHKPRRKKTEQHAEGTAEYSSGGQISRGYPEQLPLPSAPTHLSEQPVGANTYLNIAASKKEPEQCSQACFSQTAVSQGLALVNITVGSNAAMGSDATGAAAVDHVSPAESQSSGHHSAPLSRDTSFAGPSMASVAGSSSGFSHAPVQQSKVYYKPFTGLDPSYSENVGCGSAEHSFTLPIRQGSSNPTVEEPQHEEFSPSFFNVHGENTATQEYPRLPQALLIDIPDCFTPIDGSQPIMQSTLPQAEILPTENAASFDFDPFFDESIFEPFFMERPDPTQPQGVYEESPATTEALVTLDFKMDEILDLVARAQGDGANADVLKARAFQRVKNIGKSSKVEMDLSNMQ</sequence>
<proteinExistence type="predicted"/>
<gene>
    <name evidence="2" type="ORF">IWX46DRAFT_657230</name>
</gene>
<accession>A0ABR1MD74</accession>
<evidence type="ECO:0000313" key="3">
    <source>
        <dbReference type="Proteomes" id="UP001365128"/>
    </source>
</evidence>
<protein>
    <recommendedName>
        <fullName evidence="4">C2H2-type domain-containing protein</fullName>
    </recommendedName>
</protein>
<dbReference type="EMBL" id="JBBPDW010000015">
    <property type="protein sequence ID" value="KAK7546270.1"/>
    <property type="molecule type" value="Genomic_DNA"/>
</dbReference>